<protein>
    <submittedName>
        <fullName evidence="1">Uncharacterized protein</fullName>
    </submittedName>
</protein>
<reference evidence="1 2" key="1">
    <citation type="journal article" date="2018" name="PLoS ONE">
        <title>The draft genome of Kipferlia bialata reveals reductive genome evolution in fornicate parasites.</title>
        <authorList>
            <person name="Tanifuji G."/>
            <person name="Takabayashi S."/>
            <person name="Kume K."/>
            <person name="Takagi M."/>
            <person name="Nakayama T."/>
            <person name="Kamikawa R."/>
            <person name="Inagaki Y."/>
            <person name="Hashimoto T."/>
        </authorList>
    </citation>
    <scope>NUCLEOTIDE SEQUENCE [LARGE SCALE GENOMIC DNA]</scope>
    <source>
        <strain evidence="1">NY0173</strain>
    </source>
</reference>
<keyword evidence="2" id="KW-1185">Reference proteome</keyword>
<comment type="caution">
    <text evidence="1">The sequence shown here is derived from an EMBL/GenBank/DDBJ whole genome shotgun (WGS) entry which is preliminary data.</text>
</comment>
<feature type="non-terminal residue" evidence="1">
    <location>
        <position position="1"/>
    </location>
</feature>
<evidence type="ECO:0000313" key="2">
    <source>
        <dbReference type="Proteomes" id="UP000265618"/>
    </source>
</evidence>
<organism evidence="1 2">
    <name type="scientific">Kipferlia bialata</name>
    <dbReference type="NCBI Taxonomy" id="797122"/>
    <lineage>
        <taxon>Eukaryota</taxon>
        <taxon>Metamonada</taxon>
        <taxon>Carpediemonas-like organisms</taxon>
        <taxon>Kipferlia</taxon>
    </lineage>
</organism>
<dbReference type="EMBL" id="BDIP01006403">
    <property type="protein sequence ID" value="GIQ90605.1"/>
    <property type="molecule type" value="Genomic_DNA"/>
</dbReference>
<evidence type="ECO:0000313" key="1">
    <source>
        <dbReference type="EMBL" id="GIQ90605.1"/>
    </source>
</evidence>
<dbReference type="AlphaFoldDB" id="A0A9K3D919"/>
<sequence>VVAATTLSKSSATLRHKGKAHSLGLLAESDRLVASASGSMGRVTAGVEATFKGVRSPSLRFAAKTAALNGQ</sequence>
<dbReference type="Proteomes" id="UP000265618">
    <property type="component" value="Unassembled WGS sequence"/>
</dbReference>
<proteinExistence type="predicted"/>
<feature type="non-terminal residue" evidence="1">
    <location>
        <position position="71"/>
    </location>
</feature>
<accession>A0A9K3D919</accession>
<name>A0A9K3D919_9EUKA</name>
<gene>
    <name evidence="1" type="ORF">KIPB_013459</name>
</gene>